<reference evidence="2" key="1">
    <citation type="submission" date="2023-06" db="EMBL/GenBank/DDBJ databases">
        <title>Draft genome sequence of Nocardioides sp. SOB72.</title>
        <authorList>
            <person name="Zhang G."/>
        </authorList>
    </citation>
    <scope>NUCLEOTIDE SEQUENCE</scope>
    <source>
        <strain evidence="2">SOB72</strain>
    </source>
</reference>
<name>A0ABT8EUP6_9ACTN</name>
<evidence type="ECO:0000256" key="1">
    <source>
        <dbReference type="SAM" id="MobiDB-lite"/>
    </source>
</evidence>
<accession>A0ABT8EUP6</accession>
<gene>
    <name evidence="2" type="ORF">QWY29_10715</name>
</gene>
<feature type="compositionally biased region" description="Pro residues" evidence="1">
    <location>
        <begin position="66"/>
        <end position="78"/>
    </location>
</feature>
<feature type="compositionally biased region" description="Acidic residues" evidence="1">
    <location>
        <begin position="52"/>
        <end position="64"/>
    </location>
</feature>
<comment type="caution">
    <text evidence="2">The sequence shown here is derived from an EMBL/GenBank/DDBJ whole genome shotgun (WGS) entry which is preliminary data.</text>
</comment>
<protein>
    <recommendedName>
        <fullName evidence="4">SPOR domain-containing protein</fullName>
    </recommendedName>
</protein>
<proteinExistence type="predicted"/>
<feature type="compositionally biased region" description="Basic and acidic residues" evidence="1">
    <location>
        <begin position="37"/>
        <end position="51"/>
    </location>
</feature>
<sequence length="78" mass="8958">MSEPEEYWFCVKHHRVETRDNLCPSRHRLGPYPSAAEAERALEKTQERNEAWDNDPEWNDDADPSAEPPTEPPAEPGA</sequence>
<dbReference type="Proteomes" id="UP001168537">
    <property type="component" value="Unassembled WGS sequence"/>
</dbReference>
<dbReference type="EMBL" id="JAUHJR010000003">
    <property type="protein sequence ID" value="MDN4161824.1"/>
    <property type="molecule type" value="Genomic_DNA"/>
</dbReference>
<evidence type="ECO:0000313" key="2">
    <source>
        <dbReference type="EMBL" id="MDN4161824.1"/>
    </source>
</evidence>
<feature type="region of interest" description="Disordered" evidence="1">
    <location>
        <begin position="22"/>
        <end position="78"/>
    </location>
</feature>
<evidence type="ECO:0000313" key="3">
    <source>
        <dbReference type="Proteomes" id="UP001168537"/>
    </source>
</evidence>
<organism evidence="2 3">
    <name type="scientific">Nocardioides abyssi</name>
    <dbReference type="NCBI Taxonomy" id="3058370"/>
    <lineage>
        <taxon>Bacteria</taxon>
        <taxon>Bacillati</taxon>
        <taxon>Actinomycetota</taxon>
        <taxon>Actinomycetes</taxon>
        <taxon>Propionibacteriales</taxon>
        <taxon>Nocardioidaceae</taxon>
        <taxon>Nocardioides</taxon>
    </lineage>
</organism>
<evidence type="ECO:0008006" key="4">
    <source>
        <dbReference type="Google" id="ProtNLM"/>
    </source>
</evidence>
<keyword evidence="3" id="KW-1185">Reference proteome</keyword>
<dbReference type="RefSeq" id="WP_300960745.1">
    <property type="nucleotide sequence ID" value="NZ_JAUHJR010000003.1"/>
</dbReference>